<keyword evidence="1" id="KW-0378">Hydrolase</keyword>
<name>A0A0W8FXI2_9ZZZZ</name>
<evidence type="ECO:0000313" key="4">
    <source>
        <dbReference type="EMBL" id="KUG25548.1"/>
    </source>
</evidence>
<proteinExistence type="predicted"/>
<reference evidence="4" key="1">
    <citation type="journal article" date="2015" name="Proc. Natl. Acad. Sci. U.S.A.">
        <title>Networks of energetic and metabolic interactions define dynamics in microbial communities.</title>
        <authorList>
            <person name="Embree M."/>
            <person name="Liu J.K."/>
            <person name="Al-Bassam M.M."/>
            <person name="Zengler K."/>
        </authorList>
    </citation>
    <scope>NUCLEOTIDE SEQUENCE</scope>
</reference>
<evidence type="ECO:0000256" key="2">
    <source>
        <dbReference type="SAM" id="Phobius"/>
    </source>
</evidence>
<comment type="caution">
    <text evidence="4">The sequence shown here is derived from an EMBL/GenBank/DDBJ whole genome shotgun (WGS) entry which is preliminary data.</text>
</comment>
<protein>
    <submittedName>
        <fullName evidence="4">Serine phosphatase rsbu, regulator of sigma subunit</fullName>
    </submittedName>
</protein>
<keyword evidence="2" id="KW-1133">Transmembrane helix</keyword>
<organism evidence="4">
    <name type="scientific">hydrocarbon metagenome</name>
    <dbReference type="NCBI Taxonomy" id="938273"/>
    <lineage>
        <taxon>unclassified sequences</taxon>
        <taxon>metagenomes</taxon>
        <taxon>ecological metagenomes</taxon>
    </lineage>
</organism>
<gene>
    <name evidence="4" type="ORF">ASZ90_004624</name>
</gene>
<keyword evidence="2" id="KW-0472">Membrane</keyword>
<feature type="transmembrane region" description="Helical" evidence="2">
    <location>
        <begin position="265"/>
        <end position="285"/>
    </location>
</feature>
<dbReference type="InterPro" id="IPR052016">
    <property type="entry name" value="Bact_Sigma-Reg"/>
</dbReference>
<feature type="transmembrane region" description="Helical" evidence="2">
    <location>
        <begin position="492"/>
        <end position="509"/>
    </location>
</feature>
<feature type="transmembrane region" description="Helical" evidence="2">
    <location>
        <begin position="305"/>
        <end position="328"/>
    </location>
</feature>
<evidence type="ECO:0000259" key="3">
    <source>
        <dbReference type="PROSITE" id="PS51746"/>
    </source>
</evidence>
<keyword evidence="2" id="KW-0812">Transmembrane</keyword>
<feature type="transmembrane region" description="Helical" evidence="2">
    <location>
        <begin position="515"/>
        <end position="536"/>
    </location>
</feature>
<dbReference type="PANTHER" id="PTHR43156">
    <property type="entry name" value="STAGE II SPORULATION PROTEIN E-RELATED"/>
    <property type="match status" value="1"/>
</dbReference>
<dbReference type="InterPro" id="IPR036457">
    <property type="entry name" value="PPM-type-like_dom_sf"/>
</dbReference>
<feature type="transmembrane region" description="Helical" evidence="2">
    <location>
        <begin position="12"/>
        <end position="29"/>
    </location>
</feature>
<accession>A0A0W8FXI2</accession>
<dbReference type="PROSITE" id="PS51746">
    <property type="entry name" value="PPM_2"/>
    <property type="match status" value="1"/>
</dbReference>
<feature type="transmembrane region" description="Helical" evidence="2">
    <location>
        <begin position="364"/>
        <end position="382"/>
    </location>
</feature>
<dbReference type="SMART" id="SM00331">
    <property type="entry name" value="PP2C_SIG"/>
    <property type="match status" value="1"/>
</dbReference>
<dbReference type="Pfam" id="PF07228">
    <property type="entry name" value="SpoIIE"/>
    <property type="match status" value="1"/>
</dbReference>
<dbReference type="SUPFAM" id="SSF81606">
    <property type="entry name" value="PP2C-like"/>
    <property type="match status" value="1"/>
</dbReference>
<dbReference type="EMBL" id="LNQE01000655">
    <property type="protein sequence ID" value="KUG25548.1"/>
    <property type="molecule type" value="Genomic_DNA"/>
</dbReference>
<feature type="transmembrane region" description="Helical" evidence="2">
    <location>
        <begin position="466"/>
        <end position="485"/>
    </location>
</feature>
<evidence type="ECO:0000256" key="1">
    <source>
        <dbReference type="ARBA" id="ARBA00022801"/>
    </source>
</evidence>
<feature type="domain" description="PPM-type phosphatase" evidence="3">
    <location>
        <begin position="588"/>
        <end position="807"/>
    </location>
</feature>
<dbReference type="AlphaFoldDB" id="A0A0W8FXI2"/>
<feature type="transmembrane region" description="Helical" evidence="2">
    <location>
        <begin position="402"/>
        <end position="431"/>
    </location>
</feature>
<dbReference type="GO" id="GO:0016791">
    <property type="term" value="F:phosphatase activity"/>
    <property type="evidence" value="ECO:0007669"/>
    <property type="project" value="TreeGrafter"/>
</dbReference>
<dbReference type="PANTHER" id="PTHR43156:SF2">
    <property type="entry name" value="STAGE II SPORULATION PROTEIN E"/>
    <property type="match status" value="1"/>
</dbReference>
<dbReference type="InterPro" id="IPR001932">
    <property type="entry name" value="PPM-type_phosphatase-like_dom"/>
</dbReference>
<dbReference type="Gene3D" id="3.60.40.10">
    <property type="entry name" value="PPM-type phosphatase domain"/>
    <property type="match status" value="1"/>
</dbReference>
<sequence length="808" mass="91312">MKQNFASDKYWIIFGIVIIILTFWIYQYSPFQSADMKISRTEAEQIAKDYLSSKGVDISNYWVESFVNENSITNKYIVKELGNEGFEKLSKDETWNLFGWMVYFHTNTSLDIPQTTYTITISNHGLITSYQKQIPDATSIHSISKTEAEELMRLTITENLPIDLSEFELTESREENYSNRTDHSFRWKKETEFIEGELIVRGKIQGDQTGVYEYFFLVPENDRKYFDSSEALFGTSSVIFVAFLMVFALYYFLKKYHQGEVWITVGRTLFIIYFIIALISVMNVWPNLGQGTHIGNLSFVTVKIIIALLNGLFIQFLLALLVFASWAVGESFGREFWPEKLNGTDSIIRGHIFTISAGSGLMRGMVLGLTFAFVYLLSSIVINQPVSSLFISPVANFDMFYGYIPFISVVGEAFIDATLGGIVVTFFVVSLSFSRWRKKSKSILMVGLITVLANVIAATPPSINNFILNIVISFLFGLVIGYLYFKFDLLTILAALFYSVLTYNLFTLASSSANFYTYNTILVFAVFAFVPVVYSLGRMRKKEFVLENYGLPSHIEKISERERLKKELEIAAKVQLSLLPKEQPKIAGYEIASISIPAKEAGGDYYDFVKLSNGKIGIAIGDVSGKGVGAAIYMTLTKGILQAHAEENVSPKIVLGKVNRLLYKTIEKNSFVSMFYAILDVNSHSLLYSRAGHNPGIFCSSEKGDSKLLMSKGIALGLEEGKVFQETLTEDTIALKHGDVVVFYTDGFTEAMNEKLQLYGEEALIQLIQNNNEKHPNEILNLILKDVRKFIKDYPQHDDMTVVILKRL</sequence>
<feature type="transmembrane region" description="Helical" evidence="2">
    <location>
        <begin position="231"/>
        <end position="253"/>
    </location>
</feature>